<sequence>MFWFTVIPLLAQLAIALGQSSNIGLDTNKWIRSRHDAQTWIERMNVTEKVAIVTGSLTGTCMAYVAPVESIEFGGLCIHDGPAAIRLASLASVFPSGLTMAATWDKEMIYQRGSTMGAEFRGKGAHVMLGPVGGPLGRSALGGRNWEGFSPDPYLTGVAMDHTIRGVQSQGVQANAKHIIGNEQETQRKATEIDGQMVAAVSSNIDDRTMHELYLWPFADAVHAGVASVTCSYNRVNGTYSCQNKQVLNDLLKKELGFEGWVMSDYMGAMSGVDSAAAGMDMNQPGPISGTQLNETYWGPSLVTAVQNGSVPETRLNDMVQRILTPYLYFGQNHGSYPSIDPSSELLTLENFGVLTGMHLLSPSTATPAGRDVRGNHSALIRTMGSAGTVLLKNVNHTLPLKSPRNIGVFGEDAADITTGALNPNAGYNVGTLIVGGGSGGGRTSSIVPPLEAIKTRARKIGAQVQYITNTTVLTSGEQTTLYPWPEICLVFLKTWETEGVDRTDLEADGNSTQLVEAVANLCPKRTVVITHSGCPNVMPWASNPNVVAILAAHYPGEESGNSIADVLWGDVNPSGRLPYTVAKNATDYNGPIVNVTGPDATEEWAWQSNFTEGLFIDYRHFDSQEITPLYEFGYGLSYTTFSLASPISVTLTPSASHGSISTTPPAADNSTLALGGNPNLWTTLVNASTHVKNTGSRRGASVVQLYLSFPRGGVPSGTPIRVLRGFEKVPLNAGESKKVSFSLTRRDLSYWDVQAQDWRIPSGEIQISVGFSSRDLPLNSTVTLI</sequence>
<dbReference type="InterPro" id="IPR050288">
    <property type="entry name" value="Cellulose_deg_GH3"/>
</dbReference>
<dbReference type="GO" id="GO:0005576">
    <property type="term" value="C:extracellular region"/>
    <property type="evidence" value="ECO:0007669"/>
    <property type="project" value="UniProtKB-SubCell"/>
</dbReference>
<evidence type="ECO:0000256" key="17">
    <source>
        <dbReference type="ARBA" id="ARBA00041601"/>
    </source>
</evidence>
<evidence type="ECO:0000256" key="9">
    <source>
        <dbReference type="ARBA" id="ARBA00023001"/>
    </source>
</evidence>
<evidence type="ECO:0000256" key="2">
    <source>
        <dbReference type="ARBA" id="ARBA00004613"/>
    </source>
</evidence>
<comment type="catalytic activity">
    <reaction evidence="1">
        <text>Hydrolysis of terminal, non-reducing beta-D-glucosyl residues with release of beta-D-glucose.</text>
        <dbReference type="EC" id="3.2.1.21"/>
    </reaction>
</comment>
<dbReference type="Gene3D" id="2.60.40.10">
    <property type="entry name" value="Immunoglobulins"/>
    <property type="match status" value="1"/>
</dbReference>
<dbReference type="Gene3D" id="3.40.50.1700">
    <property type="entry name" value="Glycoside hydrolase family 3 C-terminal domain"/>
    <property type="match status" value="1"/>
</dbReference>
<dbReference type="GO" id="GO:0030245">
    <property type="term" value="P:cellulose catabolic process"/>
    <property type="evidence" value="ECO:0007669"/>
    <property type="project" value="UniProtKB-KW"/>
</dbReference>
<evidence type="ECO:0000256" key="11">
    <source>
        <dbReference type="ARBA" id="ARBA00023277"/>
    </source>
</evidence>
<evidence type="ECO:0000313" key="21">
    <source>
        <dbReference type="EMBL" id="KGO59260.1"/>
    </source>
</evidence>
<organism evidence="21 22">
    <name type="scientific">Penicillium expansum</name>
    <name type="common">Blue mold rot fungus</name>
    <dbReference type="NCBI Taxonomy" id="27334"/>
    <lineage>
        <taxon>Eukaryota</taxon>
        <taxon>Fungi</taxon>
        <taxon>Dikarya</taxon>
        <taxon>Ascomycota</taxon>
        <taxon>Pezizomycotina</taxon>
        <taxon>Eurotiomycetes</taxon>
        <taxon>Eurotiomycetidae</taxon>
        <taxon>Eurotiales</taxon>
        <taxon>Aspergillaceae</taxon>
        <taxon>Penicillium</taxon>
    </lineage>
</organism>
<comment type="function">
    <text evidence="14">Beta-glucosidases are one of a number of cellulolytic enzymes involved in the degradation of cellulosic biomass. Catalyzes the last step releasing glucose from the inhibitory cellobiose.</text>
</comment>
<keyword evidence="9" id="KW-0136">Cellulose degradation</keyword>
<comment type="subcellular location">
    <subcellularLocation>
        <location evidence="2">Secreted</location>
    </subcellularLocation>
</comment>
<evidence type="ECO:0000256" key="3">
    <source>
        <dbReference type="ARBA" id="ARBA00004987"/>
    </source>
</evidence>
<dbReference type="InterPro" id="IPR036881">
    <property type="entry name" value="Glyco_hydro_3_C_sf"/>
</dbReference>
<dbReference type="RefSeq" id="XP_016600469.1">
    <property type="nucleotide sequence ID" value="XM_016744645.1"/>
</dbReference>
<evidence type="ECO:0000259" key="20">
    <source>
        <dbReference type="SMART" id="SM01217"/>
    </source>
</evidence>
<dbReference type="FunFam" id="3.20.20.300:FF:000002">
    <property type="entry name" value="Probable beta-glucosidase"/>
    <property type="match status" value="1"/>
</dbReference>
<dbReference type="GeneID" id="27680065"/>
<dbReference type="Pfam" id="PF14310">
    <property type="entry name" value="Fn3-like"/>
    <property type="match status" value="1"/>
</dbReference>
<dbReference type="Proteomes" id="UP000030143">
    <property type="component" value="Unassembled WGS sequence"/>
</dbReference>
<name>A0A0A2K4A3_PENEN</name>
<proteinExistence type="inferred from homology"/>
<comment type="pathway">
    <text evidence="3">Glycan metabolism; cellulose degradation.</text>
</comment>
<keyword evidence="12" id="KW-0326">Glycosidase</keyword>
<dbReference type="InterPro" id="IPR026891">
    <property type="entry name" value="Fn3-like"/>
</dbReference>
<accession>A0A0A2K4A3</accession>
<dbReference type="STRING" id="27334.A0A0A2K4A3"/>
<feature type="chain" id="PRO_5001989247" description="Probable beta-glucosidase G" evidence="19">
    <location>
        <begin position="19"/>
        <end position="786"/>
    </location>
</feature>
<dbReference type="PRINTS" id="PR00133">
    <property type="entry name" value="GLHYDRLASE3"/>
</dbReference>
<evidence type="ECO:0000256" key="19">
    <source>
        <dbReference type="SAM" id="SignalP"/>
    </source>
</evidence>
<gene>
    <name evidence="21" type="ORF">PEX2_073750</name>
</gene>
<keyword evidence="7 19" id="KW-0732">Signal</keyword>
<evidence type="ECO:0000256" key="16">
    <source>
        <dbReference type="ARBA" id="ARBA00041276"/>
    </source>
</evidence>
<dbReference type="SMART" id="SM01217">
    <property type="entry name" value="Fn3_like"/>
    <property type="match status" value="1"/>
</dbReference>
<dbReference type="SUPFAM" id="SSF51445">
    <property type="entry name" value="(Trans)glycosidases"/>
    <property type="match status" value="1"/>
</dbReference>
<dbReference type="HOGENOM" id="CLU_004542_2_3_1"/>
<feature type="signal peptide" evidence="19">
    <location>
        <begin position="1"/>
        <end position="18"/>
    </location>
</feature>
<feature type="domain" description="Fibronectin type III-like" evidence="20">
    <location>
        <begin position="702"/>
        <end position="774"/>
    </location>
</feature>
<evidence type="ECO:0000256" key="10">
    <source>
        <dbReference type="ARBA" id="ARBA00023180"/>
    </source>
</evidence>
<dbReference type="EMBL" id="JQFZ01000097">
    <property type="protein sequence ID" value="KGO59260.1"/>
    <property type="molecule type" value="Genomic_DNA"/>
</dbReference>
<keyword evidence="10" id="KW-0325">Glycoprotein</keyword>
<evidence type="ECO:0000256" key="14">
    <source>
        <dbReference type="ARBA" id="ARBA00024983"/>
    </source>
</evidence>
<keyword evidence="6" id="KW-0964">Secreted</keyword>
<dbReference type="VEuPathDB" id="FungiDB:PEXP_076180"/>
<evidence type="ECO:0000256" key="5">
    <source>
        <dbReference type="ARBA" id="ARBA00012744"/>
    </source>
</evidence>
<dbReference type="Pfam" id="PF00933">
    <property type="entry name" value="Glyco_hydro_3"/>
    <property type="match status" value="1"/>
</dbReference>
<keyword evidence="8 21" id="KW-0378">Hydrolase</keyword>
<evidence type="ECO:0000256" key="1">
    <source>
        <dbReference type="ARBA" id="ARBA00000448"/>
    </source>
</evidence>
<evidence type="ECO:0000256" key="8">
    <source>
        <dbReference type="ARBA" id="ARBA00022801"/>
    </source>
</evidence>
<keyword evidence="13" id="KW-0624">Polysaccharide degradation</keyword>
<keyword evidence="22" id="KW-1185">Reference proteome</keyword>
<evidence type="ECO:0000256" key="13">
    <source>
        <dbReference type="ARBA" id="ARBA00023326"/>
    </source>
</evidence>
<evidence type="ECO:0000313" key="22">
    <source>
        <dbReference type="Proteomes" id="UP000030143"/>
    </source>
</evidence>
<dbReference type="Gene3D" id="3.20.20.300">
    <property type="entry name" value="Glycoside hydrolase, family 3, N-terminal domain"/>
    <property type="match status" value="1"/>
</dbReference>
<dbReference type="InterPro" id="IPR013783">
    <property type="entry name" value="Ig-like_fold"/>
</dbReference>
<dbReference type="SUPFAM" id="SSF52279">
    <property type="entry name" value="Beta-D-glucan exohydrolase, C-terminal domain"/>
    <property type="match status" value="1"/>
</dbReference>
<reference evidence="21 22" key="1">
    <citation type="journal article" date="2015" name="Mol. Plant Microbe Interact.">
        <title>Genome, transcriptome, and functional analyses of Penicillium expansum provide new insights into secondary metabolism and pathogenicity.</title>
        <authorList>
            <person name="Ballester A.R."/>
            <person name="Marcet-Houben M."/>
            <person name="Levin E."/>
            <person name="Sela N."/>
            <person name="Selma-Lazaro C."/>
            <person name="Carmona L."/>
            <person name="Wisniewski M."/>
            <person name="Droby S."/>
            <person name="Gonzalez-Candelas L."/>
            <person name="Gabaldon T."/>
        </authorList>
    </citation>
    <scope>NUCLEOTIDE SEQUENCE [LARGE SCALE GENOMIC DNA]</scope>
    <source>
        <strain evidence="21 22">MD-8</strain>
    </source>
</reference>
<evidence type="ECO:0000256" key="15">
    <source>
        <dbReference type="ARBA" id="ARBA00039579"/>
    </source>
</evidence>
<dbReference type="PANTHER" id="PTHR42715:SF12">
    <property type="entry name" value="BETA-GLUCOSIDASE G-RELATED"/>
    <property type="match status" value="1"/>
</dbReference>
<evidence type="ECO:0000256" key="12">
    <source>
        <dbReference type="ARBA" id="ARBA00023295"/>
    </source>
</evidence>
<evidence type="ECO:0000256" key="18">
    <source>
        <dbReference type="ARBA" id="ARBA00041808"/>
    </source>
</evidence>
<dbReference type="Pfam" id="PF01915">
    <property type="entry name" value="Glyco_hydro_3_C"/>
    <property type="match status" value="1"/>
</dbReference>
<dbReference type="InterPro" id="IPR001764">
    <property type="entry name" value="Glyco_hydro_3_N"/>
</dbReference>
<protein>
    <recommendedName>
        <fullName evidence="15">Probable beta-glucosidase G</fullName>
        <ecNumber evidence="5">3.2.1.21</ecNumber>
    </recommendedName>
    <alternativeName>
        <fullName evidence="16">Beta-D-glucoside glucohydrolase G</fullName>
    </alternativeName>
    <alternativeName>
        <fullName evidence="17">Cellobiase G</fullName>
    </alternativeName>
    <alternativeName>
        <fullName evidence="18">Gentiobiase G</fullName>
    </alternativeName>
</protein>
<dbReference type="EC" id="3.2.1.21" evidence="5"/>
<evidence type="ECO:0000256" key="4">
    <source>
        <dbReference type="ARBA" id="ARBA00005336"/>
    </source>
</evidence>
<dbReference type="InterPro" id="IPR036962">
    <property type="entry name" value="Glyco_hydro_3_N_sf"/>
</dbReference>
<keyword evidence="11" id="KW-0119">Carbohydrate metabolism</keyword>
<evidence type="ECO:0000256" key="7">
    <source>
        <dbReference type="ARBA" id="ARBA00022729"/>
    </source>
</evidence>
<dbReference type="InterPro" id="IPR017853">
    <property type="entry name" value="GH"/>
</dbReference>
<evidence type="ECO:0000256" key="6">
    <source>
        <dbReference type="ARBA" id="ARBA00022525"/>
    </source>
</evidence>
<dbReference type="PANTHER" id="PTHR42715">
    <property type="entry name" value="BETA-GLUCOSIDASE"/>
    <property type="match status" value="1"/>
</dbReference>
<dbReference type="AlphaFoldDB" id="A0A0A2K4A3"/>
<comment type="similarity">
    <text evidence="4">Belongs to the glycosyl hydrolase 3 family.</text>
</comment>
<dbReference type="InterPro" id="IPR002772">
    <property type="entry name" value="Glyco_hydro_3_C"/>
</dbReference>
<dbReference type="GO" id="GO:0008422">
    <property type="term" value="F:beta-glucosidase activity"/>
    <property type="evidence" value="ECO:0007669"/>
    <property type="project" value="UniProtKB-EC"/>
</dbReference>
<comment type="caution">
    <text evidence="21">The sequence shown here is derived from an EMBL/GenBank/DDBJ whole genome shotgun (WGS) entry which is preliminary data.</text>
</comment>